<dbReference type="SUPFAM" id="SSF46689">
    <property type="entry name" value="Homeodomain-like"/>
    <property type="match status" value="1"/>
</dbReference>
<proteinExistence type="predicted"/>
<sequence length="227" mass="24287">MKTSDPNVPGAPGRKARADGDATRQRILDVAGDIFAELGYEHATSKAICARAETNMAAVNYHFGGKEGLYQAVLVEVHRRLISRDTLSAIAASDASPADKLGGVIDAFILGAVDGGWHLRIYVREMLGPSATLLAALQQEALPKATLLRRMLSDFTGIPEQEPALACCQLNFFAPLAMLLLADRQVLGRMLTDIWRDPDALRQHLKTYALSGLSAVAAAYAGRASAS</sequence>
<dbReference type="GO" id="GO:0000976">
    <property type="term" value="F:transcription cis-regulatory region binding"/>
    <property type="evidence" value="ECO:0007669"/>
    <property type="project" value="TreeGrafter"/>
</dbReference>
<dbReference type="OrthoDB" id="2356263at2"/>
<dbReference type="PANTHER" id="PTHR30055">
    <property type="entry name" value="HTH-TYPE TRANSCRIPTIONAL REGULATOR RUTR"/>
    <property type="match status" value="1"/>
</dbReference>
<keyword evidence="1" id="KW-0805">Transcription regulation</keyword>
<evidence type="ECO:0000313" key="8">
    <source>
        <dbReference type="Proteomes" id="UP000244173"/>
    </source>
</evidence>
<dbReference type="GO" id="GO:0003700">
    <property type="term" value="F:DNA-binding transcription factor activity"/>
    <property type="evidence" value="ECO:0007669"/>
    <property type="project" value="TreeGrafter"/>
</dbReference>
<dbReference type="RefSeq" id="WP_028499793.1">
    <property type="nucleotide sequence ID" value="NZ_CAURZP010000003.1"/>
</dbReference>
<dbReference type="InterPro" id="IPR050109">
    <property type="entry name" value="HTH-type_TetR-like_transc_reg"/>
</dbReference>
<dbReference type="EMBL" id="CP028519">
    <property type="protein sequence ID" value="AVY95839.1"/>
    <property type="molecule type" value="Genomic_DNA"/>
</dbReference>
<dbReference type="PROSITE" id="PS50977">
    <property type="entry name" value="HTH_TETR_2"/>
    <property type="match status" value="1"/>
</dbReference>
<dbReference type="Pfam" id="PF00440">
    <property type="entry name" value="TetR_N"/>
    <property type="match status" value="1"/>
</dbReference>
<dbReference type="STRING" id="1122240.GCA_000620105_02836"/>
<dbReference type="Gene3D" id="1.10.10.60">
    <property type="entry name" value="Homeodomain-like"/>
    <property type="match status" value="1"/>
</dbReference>
<evidence type="ECO:0000313" key="7">
    <source>
        <dbReference type="EMBL" id="AVY95839.1"/>
    </source>
</evidence>
<keyword evidence="8" id="KW-1185">Reference proteome</keyword>
<evidence type="ECO:0000256" key="4">
    <source>
        <dbReference type="PROSITE-ProRule" id="PRU00335"/>
    </source>
</evidence>
<evidence type="ECO:0000256" key="1">
    <source>
        <dbReference type="ARBA" id="ARBA00023015"/>
    </source>
</evidence>
<keyword evidence="2 4" id="KW-0238">DNA-binding</keyword>
<accession>A0A2S0PEM2</accession>
<dbReference type="PANTHER" id="PTHR30055:SF234">
    <property type="entry name" value="HTH-TYPE TRANSCRIPTIONAL REGULATOR BETI"/>
    <property type="match status" value="1"/>
</dbReference>
<dbReference type="Pfam" id="PF09209">
    <property type="entry name" value="CecR_C"/>
    <property type="match status" value="1"/>
</dbReference>
<dbReference type="InterPro" id="IPR009057">
    <property type="entry name" value="Homeodomain-like_sf"/>
</dbReference>
<dbReference type="Proteomes" id="UP000244173">
    <property type="component" value="Chromosome"/>
</dbReference>
<dbReference type="InterPro" id="IPR036271">
    <property type="entry name" value="Tet_transcr_reg_TetR-rel_C_sf"/>
</dbReference>
<evidence type="ECO:0000256" key="2">
    <source>
        <dbReference type="ARBA" id="ARBA00023125"/>
    </source>
</evidence>
<evidence type="ECO:0000259" key="6">
    <source>
        <dbReference type="PROSITE" id="PS50977"/>
    </source>
</evidence>
<evidence type="ECO:0000256" key="5">
    <source>
        <dbReference type="SAM" id="MobiDB-lite"/>
    </source>
</evidence>
<dbReference type="AlphaFoldDB" id="A0A2S0PEM2"/>
<reference evidence="7 8" key="1">
    <citation type="submission" date="2018-04" db="EMBL/GenBank/DDBJ databases">
        <title>Denitrifier Microvirgula.</title>
        <authorList>
            <person name="Anderson E."/>
            <person name="Jang J."/>
            <person name="Ishii S."/>
        </authorList>
    </citation>
    <scope>NUCLEOTIDE SEQUENCE [LARGE SCALE GENOMIC DNA]</scope>
    <source>
        <strain evidence="7 8">BE2.4</strain>
    </source>
</reference>
<feature type="domain" description="HTH tetR-type" evidence="6">
    <location>
        <begin position="21"/>
        <end position="81"/>
    </location>
</feature>
<gene>
    <name evidence="7" type="ORF">DAI18_18665</name>
</gene>
<dbReference type="InterPro" id="IPR015292">
    <property type="entry name" value="Tscrpt_reg_YbiH_C"/>
</dbReference>
<name>A0A2S0PEM2_9NEIS</name>
<feature type="region of interest" description="Disordered" evidence="5">
    <location>
        <begin position="1"/>
        <end position="22"/>
    </location>
</feature>
<dbReference type="SUPFAM" id="SSF48498">
    <property type="entry name" value="Tetracyclin repressor-like, C-terminal domain"/>
    <property type="match status" value="1"/>
</dbReference>
<organism evidence="7 8">
    <name type="scientific">Microvirgula aerodenitrificans</name>
    <dbReference type="NCBI Taxonomy" id="57480"/>
    <lineage>
        <taxon>Bacteria</taxon>
        <taxon>Pseudomonadati</taxon>
        <taxon>Pseudomonadota</taxon>
        <taxon>Betaproteobacteria</taxon>
        <taxon>Neisseriales</taxon>
        <taxon>Aquaspirillaceae</taxon>
        <taxon>Microvirgula</taxon>
    </lineage>
</organism>
<evidence type="ECO:0000256" key="3">
    <source>
        <dbReference type="ARBA" id="ARBA00023163"/>
    </source>
</evidence>
<dbReference type="PRINTS" id="PR00455">
    <property type="entry name" value="HTHTETR"/>
</dbReference>
<dbReference type="KEGG" id="maer:DAI18_18665"/>
<dbReference type="InterPro" id="IPR001647">
    <property type="entry name" value="HTH_TetR"/>
</dbReference>
<dbReference type="Gene3D" id="1.10.357.10">
    <property type="entry name" value="Tetracycline Repressor, domain 2"/>
    <property type="match status" value="1"/>
</dbReference>
<protein>
    <submittedName>
        <fullName evidence="7">DUF1956 domain-containing protein</fullName>
    </submittedName>
</protein>
<keyword evidence="3" id="KW-0804">Transcription</keyword>
<feature type="DNA-binding region" description="H-T-H motif" evidence="4">
    <location>
        <begin position="44"/>
        <end position="63"/>
    </location>
</feature>